<organism evidence="1 2">
    <name type="scientific">Candidatus Giovannonibacteria bacterium GW2011_GWA2_44_26</name>
    <dbReference type="NCBI Taxonomy" id="1618648"/>
    <lineage>
        <taxon>Bacteria</taxon>
        <taxon>Candidatus Giovannoniibacteriota</taxon>
    </lineage>
</organism>
<evidence type="ECO:0000313" key="2">
    <source>
        <dbReference type="Proteomes" id="UP000033945"/>
    </source>
</evidence>
<evidence type="ECO:0000313" key="1">
    <source>
        <dbReference type="EMBL" id="KKT61678.1"/>
    </source>
</evidence>
<reference evidence="1 2" key="1">
    <citation type="journal article" date="2015" name="Nature">
        <title>rRNA introns, odd ribosomes, and small enigmatic genomes across a large radiation of phyla.</title>
        <authorList>
            <person name="Brown C.T."/>
            <person name="Hug L.A."/>
            <person name="Thomas B.C."/>
            <person name="Sharon I."/>
            <person name="Castelle C.J."/>
            <person name="Singh A."/>
            <person name="Wilkins M.J."/>
            <person name="Williams K.H."/>
            <person name="Banfield J.F."/>
        </authorList>
    </citation>
    <scope>NUCLEOTIDE SEQUENCE [LARGE SCALE GENOMIC DNA]</scope>
</reference>
<dbReference type="AlphaFoldDB" id="A0A0G1IRX8"/>
<gene>
    <name evidence="1" type="ORF">UW55_C0027G0001</name>
</gene>
<feature type="non-terminal residue" evidence="1">
    <location>
        <position position="1"/>
    </location>
</feature>
<dbReference type="EMBL" id="LCIT01000027">
    <property type="protein sequence ID" value="KKT61678.1"/>
    <property type="molecule type" value="Genomic_DNA"/>
</dbReference>
<comment type="caution">
    <text evidence="1">The sequence shown here is derived from an EMBL/GenBank/DDBJ whole genome shotgun (WGS) entry which is preliminary data.</text>
</comment>
<dbReference type="Proteomes" id="UP000033945">
    <property type="component" value="Unassembled WGS sequence"/>
</dbReference>
<sequence>GDNLYKSELREYLDDELGAEYMERLSRGKILRTKKEPRGLIEQKTRDLKAAVLKLSRKFK</sequence>
<protein>
    <submittedName>
        <fullName evidence="1">Uncharacterized protein</fullName>
    </submittedName>
</protein>
<name>A0A0G1IRX8_9BACT</name>
<accession>A0A0G1IRX8</accession>
<proteinExistence type="predicted"/>